<dbReference type="GO" id="GO:0016301">
    <property type="term" value="F:kinase activity"/>
    <property type="evidence" value="ECO:0007669"/>
    <property type="project" value="UniProtKB-KW"/>
</dbReference>
<evidence type="ECO:0000256" key="3">
    <source>
        <dbReference type="ARBA" id="ARBA00022777"/>
    </source>
</evidence>
<accession>A0A3A9WHT5</accession>
<proteinExistence type="inferred from homology"/>
<evidence type="ECO:0000313" key="8">
    <source>
        <dbReference type="Proteomes" id="UP000268652"/>
    </source>
</evidence>
<dbReference type="EMBL" id="RBDX01000001">
    <property type="protein sequence ID" value="RKN12578.1"/>
    <property type="molecule type" value="Genomic_DNA"/>
</dbReference>
<feature type="compositionally biased region" description="Basic residues" evidence="4">
    <location>
        <begin position="1"/>
        <end position="10"/>
    </location>
</feature>
<dbReference type="Proteomes" id="UP000268652">
    <property type="component" value="Unassembled WGS sequence"/>
</dbReference>
<dbReference type="Proteomes" id="UP000275024">
    <property type="component" value="Unassembled WGS sequence"/>
</dbReference>
<name>A0A3A9WHT5_9ACTN</name>
<evidence type="ECO:0000313" key="7">
    <source>
        <dbReference type="EMBL" id="RKN27866.1"/>
    </source>
</evidence>
<dbReference type="InterPro" id="IPR052700">
    <property type="entry name" value="Carb_kinase_PfkB-like"/>
</dbReference>
<gene>
    <name evidence="7" type="ORF">D7318_01835</name>
    <name evidence="6" type="ORF">D7319_01060</name>
</gene>
<dbReference type="AlphaFoldDB" id="A0A3A9WHT5"/>
<sequence>MDQRAFHHRPSLAPVIRQPAPHPPQYGFRPRTFLCQRVGNIPFQTPAPQGRGPGDYDAPVVAISPDPIDAVCLGETMVQLTPVPGGRLDGGSPLDMRPGGAESNVAMGLARLGHRASWCGRVGTDPLGELLLSELTGAGVDTSLVARDPERPTGVYFKDPAPGGSSVYYYRAGSAASGMDTDTGDAALAAGPRLIHLSGITPALSDSCRALVEGLLGERPPGGPLVSFDVNHRPTLWRRDAAPELLRLARAADVVFVGLDEAQQLWGVADAAGVRELIGAPACLVVKDGATEAVCFDGDAVVAEPTPPVEVVEPVGAGDAFASGWLSGLLRGLDHGARLRLGHLIAGTALRSTGDHGPLPDVDTICERTGIPRARWAEGSRPRLAPHTTGGRA</sequence>
<comment type="similarity">
    <text evidence="1">Belongs to the carbohydrate kinase PfkB family.</text>
</comment>
<evidence type="ECO:0000313" key="9">
    <source>
        <dbReference type="Proteomes" id="UP000275024"/>
    </source>
</evidence>
<dbReference type="EMBL" id="RBDY01000001">
    <property type="protein sequence ID" value="RKN27866.1"/>
    <property type="molecule type" value="Genomic_DNA"/>
</dbReference>
<reference evidence="8 9" key="1">
    <citation type="submission" date="2018-09" db="EMBL/GenBank/DDBJ databases">
        <title>Streptomyces sp. nov. DS1-2, an endophytic actinomycete isolated from roots of Dendrobium scabrilingue.</title>
        <authorList>
            <person name="Kuncharoen N."/>
            <person name="Kudo T."/>
            <person name="Ohkuma M."/>
            <person name="Yuki M."/>
            <person name="Tanasupawat S."/>
        </authorList>
    </citation>
    <scope>NUCLEOTIDE SEQUENCE [LARGE SCALE GENOMIC DNA]</scope>
    <source>
        <strain evidence="6 9">AZ1-7</strain>
        <strain evidence="7 8">DS1-2</strain>
    </source>
</reference>
<comment type="caution">
    <text evidence="6">The sequence shown here is derived from an EMBL/GenBank/DDBJ whole genome shotgun (WGS) entry which is preliminary data.</text>
</comment>
<organism evidence="6 9">
    <name type="scientific">Streptomyces radicis</name>
    <dbReference type="NCBI Taxonomy" id="1750517"/>
    <lineage>
        <taxon>Bacteria</taxon>
        <taxon>Bacillati</taxon>
        <taxon>Actinomycetota</taxon>
        <taxon>Actinomycetes</taxon>
        <taxon>Kitasatosporales</taxon>
        <taxon>Streptomycetaceae</taxon>
        <taxon>Streptomyces</taxon>
    </lineage>
</organism>
<dbReference type="OrthoDB" id="9808601at2"/>
<dbReference type="Pfam" id="PF00294">
    <property type="entry name" value="PfkB"/>
    <property type="match status" value="1"/>
</dbReference>
<evidence type="ECO:0000256" key="1">
    <source>
        <dbReference type="ARBA" id="ARBA00010688"/>
    </source>
</evidence>
<evidence type="ECO:0000313" key="6">
    <source>
        <dbReference type="EMBL" id="RKN12578.1"/>
    </source>
</evidence>
<dbReference type="PANTHER" id="PTHR43320">
    <property type="entry name" value="SUGAR KINASE"/>
    <property type="match status" value="1"/>
</dbReference>
<protein>
    <submittedName>
        <fullName evidence="6">Sugar kinase</fullName>
    </submittedName>
</protein>
<keyword evidence="2" id="KW-0808">Transferase</keyword>
<evidence type="ECO:0000256" key="4">
    <source>
        <dbReference type="SAM" id="MobiDB-lite"/>
    </source>
</evidence>
<evidence type="ECO:0000259" key="5">
    <source>
        <dbReference type="Pfam" id="PF00294"/>
    </source>
</evidence>
<feature type="region of interest" description="Disordered" evidence="4">
    <location>
        <begin position="1"/>
        <end position="22"/>
    </location>
</feature>
<keyword evidence="3 6" id="KW-0418">Kinase</keyword>
<dbReference type="CDD" id="cd01166">
    <property type="entry name" value="KdgK"/>
    <property type="match status" value="1"/>
</dbReference>
<dbReference type="InterPro" id="IPR029056">
    <property type="entry name" value="Ribokinase-like"/>
</dbReference>
<feature type="domain" description="Carbohydrate kinase PfkB" evidence="5">
    <location>
        <begin position="70"/>
        <end position="360"/>
    </location>
</feature>
<evidence type="ECO:0000256" key="2">
    <source>
        <dbReference type="ARBA" id="ARBA00022679"/>
    </source>
</evidence>
<dbReference type="Gene3D" id="3.40.1190.20">
    <property type="match status" value="1"/>
</dbReference>
<keyword evidence="8" id="KW-1185">Reference proteome</keyword>
<dbReference type="InterPro" id="IPR011611">
    <property type="entry name" value="PfkB_dom"/>
</dbReference>
<dbReference type="PANTHER" id="PTHR43320:SF2">
    <property type="entry name" value="2-DEHYDRO-3-DEOXYGLUCONOKINASE_2-DEHYDRO-3-DEOXYGALACTONOKINASE"/>
    <property type="match status" value="1"/>
</dbReference>
<dbReference type="SUPFAM" id="SSF53613">
    <property type="entry name" value="Ribokinase-like"/>
    <property type="match status" value="1"/>
</dbReference>